<evidence type="ECO:0000256" key="4">
    <source>
        <dbReference type="PROSITE-ProRule" id="PRU00169"/>
    </source>
</evidence>
<dbReference type="SUPFAM" id="SSF47384">
    <property type="entry name" value="Homodimeric domain of signal transducing histidine kinase"/>
    <property type="match status" value="1"/>
</dbReference>
<dbReference type="CDD" id="cd00156">
    <property type="entry name" value="REC"/>
    <property type="match status" value="1"/>
</dbReference>
<sequence>MSDLNNKVPNQAHEPDKKKVDILQTMFWLSVACAGGAAGVALTWGAEIGLASTVLLIALGCLVTVLLLWVTRGAGRKLGVFPERGAAEEAAQKAIKGFGWLESLSEPALVTERGGAVVTANAAYRRLAEETHEMGESGPVPTVDRLFGANPGLAAPIFRLAKAVKMGGVREEVLPALMFGNDDRPTQFIANVSALGSSRALWRLRRTDGSEADNSAVDPRALYVEDAPVGFFSARRDGRVVYVNAALRKMLSLPDELGGIRMDDLMRPEGLKLMRKETRGGASQRADVVLRSRNGVELPALLTTSWTGKGPDALSRSVVHMGYSAENPPKQDKEDTSGKSMVSAGQVSDDTMFTDAPFGVVRLEGDGVETAVMMDLNRALRDMTEARAQPGARFADLFIAEDGEAGLASMLAKALDGAVELKLASDTIKDPKDAKTVDVFIALDRRGRPAAAYVIDTTEKKTLELRLAQGEKMQAIGQLAGGIAHDFNNLLQGIMLNTDKLLIRHPPGDPSFFDLKQMYELAARGAEMISMLLAWSRKQTFRQEVLDPSEMLSSYYVLLRQIIDERIKLDIVHGRDLPQIRADRGQLETALTNLCTNARDAMLEKNGSGELVVKTSRADAAMARKDGFNHVQEGDYLLIEVIDNGTGIPPELVDEIFQPFFTTKKQGEGTGLGLASVYGIVKQSGGYVYPVSKVGRGTTFKIFMPAYVARPEEKLAADKAAARAASEAETAVQVNEIAEKNRPKDLAGRGRIMLVEDEDSVRGLASHLLSTFGYQVIEAADGEEALELIRENAGQIDLLISDVVLPGMDGPALLKEAKQYLTGARIMFISGYAERDLAKTLDEEREISFLPKPFTLRQLAERVKDELNIIEPA</sequence>
<evidence type="ECO:0000256" key="6">
    <source>
        <dbReference type="SAM" id="Phobius"/>
    </source>
</evidence>
<evidence type="ECO:0000256" key="2">
    <source>
        <dbReference type="ARBA" id="ARBA00012438"/>
    </source>
</evidence>
<dbReference type="SUPFAM" id="SSF52172">
    <property type="entry name" value="CheY-like"/>
    <property type="match status" value="1"/>
</dbReference>
<dbReference type="SUPFAM" id="SSF55874">
    <property type="entry name" value="ATPase domain of HSP90 chaperone/DNA topoisomerase II/histidine kinase"/>
    <property type="match status" value="1"/>
</dbReference>
<dbReference type="SMART" id="SM00387">
    <property type="entry name" value="HATPase_c"/>
    <property type="match status" value="1"/>
</dbReference>
<evidence type="ECO:0000313" key="10">
    <source>
        <dbReference type="Proteomes" id="UP001596492"/>
    </source>
</evidence>
<dbReference type="PRINTS" id="PR00344">
    <property type="entry name" value="BCTRLSENSOR"/>
</dbReference>
<keyword evidence="3 4" id="KW-0597">Phosphoprotein</keyword>
<comment type="catalytic activity">
    <reaction evidence="1">
        <text>ATP + protein L-histidine = ADP + protein N-phospho-L-histidine.</text>
        <dbReference type="EC" id="2.7.13.3"/>
    </reaction>
</comment>
<dbReference type="Gene3D" id="3.40.50.2300">
    <property type="match status" value="1"/>
</dbReference>
<dbReference type="CDD" id="cd00130">
    <property type="entry name" value="PAS"/>
    <property type="match status" value="1"/>
</dbReference>
<dbReference type="InterPro" id="IPR000014">
    <property type="entry name" value="PAS"/>
</dbReference>
<accession>A0ABW2ILL9</accession>
<dbReference type="EMBL" id="JBHTBR010000005">
    <property type="protein sequence ID" value="MFC7292045.1"/>
    <property type="molecule type" value="Genomic_DNA"/>
</dbReference>
<evidence type="ECO:0000313" key="9">
    <source>
        <dbReference type="EMBL" id="MFC7292045.1"/>
    </source>
</evidence>
<dbReference type="GO" id="GO:0005524">
    <property type="term" value="F:ATP binding"/>
    <property type="evidence" value="ECO:0007669"/>
    <property type="project" value="UniProtKB-KW"/>
</dbReference>
<reference evidence="10" key="1">
    <citation type="journal article" date="2019" name="Int. J. Syst. Evol. Microbiol.">
        <title>The Global Catalogue of Microorganisms (GCM) 10K type strain sequencing project: providing services to taxonomists for standard genome sequencing and annotation.</title>
        <authorList>
            <consortium name="The Broad Institute Genomics Platform"/>
            <consortium name="The Broad Institute Genome Sequencing Center for Infectious Disease"/>
            <person name="Wu L."/>
            <person name="Ma J."/>
        </authorList>
    </citation>
    <scope>NUCLEOTIDE SEQUENCE [LARGE SCALE GENOMIC DNA]</scope>
    <source>
        <strain evidence="10">CCUG 51308</strain>
    </source>
</reference>
<dbReference type="InterPro" id="IPR005467">
    <property type="entry name" value="His_kinase_dom"/>
</dbReference>
<dbReference type="PANTHER" id="PTHR43065">
    <property type="entry name" value="SENSOR HISTIDINE KINASE"/>
    <property type="match status" value="1"/>
</dbReference>
<feature type="transmembrane region" description="Helical" evidence="6">
    <location>
        <begin position="50"/>
        <end position="70"/>
    </location>
</feature>
<evidence type="ECO:0000256" key="5">
    <source>
        <dbReference type="SAM" id="MobiDB-lite"/>
    </source>
</evidence>
<organism evidence="9 10">
    <name type="scientific">Hirschia litorea</name>
    <dbReference type="NCBI Taxonomy" id="1199156"/>
    <lineage>
        <taxon>Bacteria</taxon>
        <taxon>Pseudomonadati</taxon>
        <taxon>Pseudomonadota</taxon>
        <taxon>Alphaproteobacteria</taxon>
        <taxon>Hyphomonadales</taxon>
        <taxon>Hyphomonadaceae</taxon>
        <taxon>Hirschia</taxon>
    </lineage>
</organism>
<dbReference type="InterPro" id="IPR003661">
    <property type="entry name" value="HisK_dim/P_dom"/>
</dbReference>
<feature type="domain" description="Histidine kinase" evidence="7">
    <location>
        <begin position="482"/>
        <end position="708"/>
    </location>
</feature>
<dbReference type="CDD" id="cd00082">
    <property type="entry name" value="HisKA"/>
    <property type="match status" value="1"/>
</dbReference>
<dbReference type="Gene3D" id="1.10.287.130">
    <property type="match status" value="1"/>
</dbReference>
<dbReference type="InterPro" id="IPR004358">
    <property type="entry name" value="Sig_transdc_His_kin-like_C"/>
</dbReference>
<gene>
    <name evidence="9" type="ORF">ACFQS8_10500</name>
</gene>
<name>A0ABW2ILL9_9PROT</name>
<evidence type="ECO:0000256" key="3">
    <source>
        <dbReference type="ARBA" id="ARBA00022553"/>
    </source>
</evidence>
<dbReference type="Gene3D" id="3.30.450.20">
    <property type="entry name" value="PAS domain"/>
    <property type="match status" value="1"/>
</dbReference>
<keyword evidence="6" id="KW-0472">Membrane</keyword>
<keyword evidence="6" id="KW-0812">Transmembrane</keyword>
<dbReference type="SUPFAM" id="SSF55785">
    <property type="entry name" value="PYP-like sensor domain (PAS domain)"/>
    <property type="match status" value="1"/>
</dbReference>
<dbReference type="InterPro" id="IPR011006">
    <property type="entry name" value="CheY-like_superfamily"/>
</dbReference>
<keyword evidence="6" id="KW-1133">Transmembrane helix</keyword>
<dbReference type="InterPro" id="IPR003594">
    <property type="entry name" value="HATPase_dom"/>
</dbReference>
<dbReference type="Gene3D" id="3.30.565.10">
    <property type="entry name" value="Histidine kinase-like ATPase, C-terminal domain"/>
    <property type="match status" value="1"/>
</dbReference>
<dbReference type="RefSeq" id="WP_382167287.1">
    <property type="nucleotide sequence ID" value="NZ_JBHTBR010000005.1"/>
</dbReference>
<dbReference type="PROSITE" id="PS51257">
    <property type="entry name" value="PROKAR_LIPOPROTEIN"/>
    <property type="match status" value="1"/>
</dbReference>
<evidence type="ECO:0000259" key="8">
    <source>
        <dbReference type="PROSITE" id="PS50110"/>
    </source>
</evidence>
<protein>
    <recommendedName>
        <fullName evidence="2">histidine kinase</fullName>
        <ecNumber evidence="2">2.7.13.3</ecNumber>
    </recommendedName>
</protein>
<feature type="region of interest" description="Disordered" evidence="5">
    <location>
        <begin position="323"/>
        <end position="344"/>
    </location>
</feature>
<feature type="transmembrane region" description="Helical" evidence="6">
    <location>
        <begin position="26"/>
        <end position="44"/>
    </location>
</feature>
<feature type="modified residue" description="4-aspartylphosphate" evidence="4">
    <location>
        <position position="802"/>
    </location>
</feature>
<dbReference type="PROSITE" id="PS50109">
    <property type="entry name" value="HIS_KIN"/>
    <property type="match status" value="1"/>
</dbReference>
<evidence type="ECO:0000256" key="1">
    <source>
        <dbReference type="ARBA" id="ARBA00000085"/>
    </source>
</evidence>
<keyword evidence="9" id="KW-0067">ATP-binding</keyword>
<keyword evidence="10" id="KW-1185">Reference proteome</keyword>
<dbReference type="InterPro" id="IPR036097">
    <property type="entry name" value="HisK_dim/P_sf"/>
</dbReference>
<dbReference type="Proteomes" id="UP001596492">
    <property type="component" value="Unassembled WGS sequence"/>
</dbReference>
<feature type="domain" description="Response regulatory" evidence="8">
    <location>
        <begin position="751"/>
        <end position="867"/>
    </location>
</feature>
<dbReference type="Pfam" id="PF02518">
    <property type="entry name" value="HATPase_c"/>
    <property type="match status" value="1"/>
</dbReference>
<comment type="caution">
    <text evidence="9">The sequence shown here is derived from an EMBL/GenBank/DDBJ whole genome shotgun (WGS) entry which is preliminary data.</text>
</comment>
<dbReference type="EC" id="2.7.13.3" evidence="2"/>
<dbReference type="Pfam" id="PF00072">
    <property type="entry name" value="Response_reg"/>
    <property type="match status" value="1"/>
</dbReference>
<dbReference type="InterPro" id="IPR001789">
    <property type="entry name" value="Sig_transdc_resp-reg_receiver"/>
</dbReference>
<dbReference type="InterPro" id="IPR036890">
    <property type="entry name" value="HATPase_C_sf"/>
</dbReference>
<keyword evidence="9" id="KW-0547">Nucleotide-binding</keyword>
<dbReference type="PANTHER" id="PTHR43065:SF42">
    <property type="entry name" value="TWO-COMPONENT SENSOR PPRA"/>
    <property type="match status" value="1"/>
</dbReference>
<proteinExistence type="predicted"/>
<dbReference type="SMART" id="SM00448">
    <property type="entry name" value="REC"/>
    <property type="match status" value="1"/>
</dbReference>
<dbReference type="InterPro" id="IPR035965">
    <property type="entry name" value="PAS-like_dom_sf"/>
</dbReference>
<evidence type="ECO:0000259" key="7">
    <source>
        <dbReference type="PROSITE" id="PS50109"/>
    </source>
</evidence>
<dbReference type="PROSITE" id="PS50110">
    <property type="entry name" value="RESPONSE_REGULATORY"/>
    <property type="match status" value="1"/>
</dbReference>